<dbReference type="Gene3D" id="1.10.472.80">
    <property type="entry name" value="Ypt/Rab-GAP domain of gyp1p, domain 3"/>
    <property type="match status" value="1"/>
</dbReference>
<keyword evidence="2" id="KW-0677">Repeat</keyword>
<dbReference type="Proteomes" id="UP000717585">
    <property type="component" value="Unassembled WGS sequence"/>
</dbReference>
<gene>
    <name evidence="3" type="ORF">J8273_8086</name>
</gene>
<reference evidence="3" key="1">
    <citation type="submission" date="2021-05" db="EMBL/GenBank/DDBJ databases">
        <title>A free-living protist that lacks canonical eukaryotic 1 DNA replication and segregation systems.</title>
        <authorList>
            <person name="Salas-Leiva D.E."/>
            <person name="Tromer E.C."/>
            <person name="Curtis B.A."/>
            <person name="Jerlstrom-Hultqvist J."/>
            <person name="Kolisko M."/>
            <person name="Yi Z."/>
            <person name="Salas-Leiva J.S."/>
            <person name="Gallot-Lavallee L."/>
            <person name="Kops G.J.P.L."/>
            <person name="Archibald J.M."/>
            <person name="Simpson A.G.B."/>
            <person name="Roger A.J."/>
        </authorList>
    </citation>
    <scope>NUCLEOTIDE SEQUENCE</scope>
    <source>
        <strain evidence="3">BICM</strain>
    </source>
</reference>
<dbReference type="GO" id="GO:0036064">
    <property type="term" value="C:ciliary basal body"/>
    <property type="evidence" value="ECO:0007669"/>
    <property type="project" value="TreeGrafter"/>
</dbReference>
<dbReference type="InterPro" id="IPR035969">
    <property type="entry name" value="Rab-GAP_TBC_sf"/>
</dbReference>
<dbReference type="AlphaFoldDB" id="A0A8J6AY18"/>
<dbReference type="EMBL" id="JAHDYR010000066">
    <property type="protein sequence ID" value="KAG9390049.1"/>
    <property type="molecule type" value="Genomic_DNA"/>
</dbReference>
<keyword evidence="1" id="KW-0853">WD repeat</keyword>
<evidence type="ECO:0000313" key="4">
    <source>
        <dbReference type="Proteomes" id="UP000717585"/>
    </source>
</evidence>
<dbReference type="GO" id="GO:0060271">
    <property type="term" value="P:cilium assembly"/>
    <property type="evidence" value="ECO:0007669"/>
    <property type="project" value="TreeGrafter"/>
</dbReference>
<dbReference type="PANTHER" id="PTHR19853:SF1">
    <property type="entry name" value="TBC1 DOMAIN FAMILY MEMBER 31"/>
    <property type="match status" value="1"/>
</dbReference>
<evidence type="ECO:0000256" key="1">
    <source>
        <dbReference type="ARBA" id="ARBA00022574"/>
    </source>
</evidence>
<evidence type="ECO:0000313" key="3">
    <source>
        <dbReference type="EMBL" id="KAG9390049.1"/>
    </source>
</evidence>
<keyword evidence="4" id="KW-1185">Reference proteome</keyword>
<organism evidence="3 4">
    <name type="scientific">Carpediemonas membranifera</name>
    <dbReference type="NCBI Taxonomy" id="201153"/>
    <lineage>
        <taxon>Eukaryota</taxon>
        <taxon>Metamonada</taxon>
        <taxon>Carpediemonas-like organisms</taxon>
        <taxon>Carpediemonas</taxon>
    </lineage>
</organism>
<proteinExistence type="predicted"/>
<dbReference type="InterPro" id="IPR051570">
    <property type="entry name" value="TBC1_cilium_biogenesis"/>
</dbReference>
<comment type="caution">
    <text evidence="3">The sequence shown here is derived from an EMBL/GenBank/DDBJ whole genome shotgun (WGS) entry which is preliminary data.</text>
</comment>
<sequence>MRRFQRTLSVLGYWSPTCAQLSYFAEMFFPLIKVFDANLLCAAECCMTLVTNHFSTFLPHFPHPPVDYLSLVQAVLREYDPILVQTVQQWRISVVDYIWPLTRSLFTTVLHTAEWEQLMDHVMFHPPCFLVFFTAAYLHSCRKYILKAGSRTAVLALLTRHCPVSLPKALQTAHYWLLENEKPHGTLPVVPRAMYGFVPLGRDSYPRGPILSTATISSVDDVDGYSMDDFDAAPVYTDSETSDSEY</sequence>
<dbReference type="PANTHER" id="PTHR19853">
    <property type="entry name" value="WD REPEAT CONTAINING PROTEIN 3 WDR3"/>
    <property type="match status" value="1"/>
</dbReference>
<protein>
    <submittedName>
        <fullName evidence="3">Rab-GTPase-TBC domain</fullName>
    </submittedName>
</protein>
<dbReference type="SUPFAM" id="SSF47923">
    <property type="entry name" value="Ypt/Rab-GAP domain of gyp1p"/>
    <property type="match status" value="1"/>
</dbReference>
<evidence type="ECO:0000256" key="2">
    <source>
        <dbReference type="ARBA" id="ARBA00022737"/>
    </source>
</evidence>
<accession>A0A8J6AY18</accession>
<dbReference type="OrthoDB" id="5578278at2759"/>
<name>A0A8J6AY18_9EUKA</name>